<name>Q95W34_ANTGR</name>
<dbReference type="EMBL" id="AF377979">
    <property type="protein sequence ID" value="AAK97399.1"/>
    <property type="molecule type" value="mRNA"/>
</dbReference>
<dbReference type="GO" id="GO:0006508">
    <property type="term" value="P:proteolysis"/>
    <property type="evidence" value="ECO:0007669"/>
    <property type="project" value="UniProtKB-KW"/>
</dbReference>
<dbReference type="PROSITE" id="PS50240">
    <property type="entry name" value="TRYPSIN_DOM"/>
    <property type="match status" value="1"/>
</dbReference>
<accession>Q95W34</accession>
<reference evidence="5" key="2">
    <citation type="journal article" date="2004" name="Insect Biochem. Mol. Biol.">
        <title>A diverse family of serine proteinase genes expressed in cotton boll weevil (Anthonomus grandis): implications for the design of pest-resistant transgenic cotton plants.</title>
        <authorList>
            <person name="Oliveira-Neto O.B."/>
            <person name="Batista J.A."/>
            <person name="Rigden D.J."/>
            <person name="Fragoso R.R."/>
            <person name="Silva R.O."/>
            <person name="Gomes E.A."/>
            <person name="Franco O.L."/>
            <person name="Dias S.C."/>
            <person name="Cordeiro C.M."/>
            <person name="Monnerat R.G."/>
            <person name="Grossi-De-Sa M.F."/>
        </authorList>
    </citation>
    <scope>NUCLEOTIDE SEQUENCE</scope>
</reference>
<dbReference type="AlphaFoldDB" id="Q95W34"/>
<evidence type="ECO:0000256" key="3">
    <source>
        <dbReference type="ARBA" id="ARBA00022825"/>
    </source>
</evidence>
<dbReference type="InterPro" id="IPR009003">
    <property type="entry name" value="Peptidase_S1_PA"/>
</dbReference>
<sequence>TAAHCINRTKMYGIRYQMDFIPSDVVQGTPFCHPGYNKIGVINDIGLILLKKEVKSRHVEYVTLPYRDSSNDNPPCNQGLVMGYGNTYYKPKSFYMETVLQCASIPLISFTECSLYYPKLQPETLCTYSKIGKDACQGDSGG</sequence>
<dbReference type="InterPro" id="IPR050127">
    <property type="entry name" value="Serine_Proteases_S1"/>
</dbReference>
<feature type="domain" description="Peptidase S1" evidence="4">
    <location>
        <begin position="1"/>
        <end position="142"/>
    </location>
</feature>
<dbReference type="InterPro" id="IPR043504">
    <property type="entry name" value="Peptidase_S1_PA_chymotrypsin"/>
</dbReference>
<evidence type="ECO:0000259" key="4">
    <source>
        <dbReference type="PROSITE" id="PS50240"/>
    </source>
</evidence>
<dbReference type="PANTHER" id="PTHR24264:SF54">
    <property type="entry name" value="PEPTIDASE S1 DOMAIN-CONTAINING PROTEIN"/>
    <property type="match status" value="1"/>
</dbReference>
<reference evidence="5" key="1">
    <citation type="submission" date="2001-05" db="EMBL/GenBank/DDBJ databases">
        <authorList>
            <person name="Oliveira Neto O.B."/>
            <person name="Batista J.A.N."/>
            <person name="Grossi de Sa M.F."/>
        </authorList>
    </citation>
    <scope>NUCLEOTIDE SEQUENCE</scope>
</reference>
<protein>
    <submittedName>
        <fullName evidence="5">Trypsin-like serine protease</fullName>
    </submittedName>
</protein>
<keyword evidence="3" id="KW-0720">Serine protease</keyword>
<evidence type="ECO:0000256" key="1">
    <source>
        <dbReference type="ARBA" id="ARBA00022670"/>
    </source>
</evidence>
<feature type="non-terminal residue" evidence="5">
    <location>
        <position position="1"/>
    </location>
</feature>
<dbReference type="Gene3D" id="2.40.10.10">
    <property type="entry name" value="Trypsin-like serine proteases"/>
    <property type="match status" value="2"/>
</dbReference>
<proteinExistence type="evidence at transcript level"/>
<dbReference type="SMART" id="SM00020">
    <property type="entry name" value="Tryp_SPc"/>
    <property type="match status" value="1"/>
</dbReference>
<keyword evidence="1 5" id="KW-0645">Protease</keyword>
<dbReference type="Pfam" id="PF00089">
    <property type="entry name" value="Trypsin"/>
    <property type="match status" value="1"/>
</dbReference>
<keyword evidence="2" id="KW-0378">Hydrolase</keyword>
<organism evidence="5">
    <name type="scientific">Anthonomus grandis</name>
    <name type="common">Mexican cotton boll weevil</name>
    <name type="synonym">Anthonomus thurberiae</name>
    <dbReference type="NCBI Taxonomy" id="7044"/>
    <lineage>
        <taxon>Eukaryota</taxon>
        <taxon>Metazoa</taxon>
        <taxon>Ecdysozoa</taxon>
        <taxon>Arthropoda</taxon>
        <taxon>Hexapoda</taxon>
        <taxon>Insecta</taxon>
        <taxon>Pterygota</taxon>
        <taxon>Neoptera</taxon>
        <taxon>Endopterygota</taxon>
        <taxon>Coleoptera</taxon>
        <taxon>Polyphaga</taxon>
        <taxon>Cucujiformia</taxon>
        <taxon>Curculionidae</taxon>
        <taxon>Curculioninae</taxon>
        <taxon>Anthonomini</taxon>
        <taxon>Anthonomus</taxon>
    </lineage>
</organism>
<feature type="non-terminal residue" evidence="5">
    <location>
        <position position="142"/>
    </location>
</feature>
<dbReference type="GO" id="GO:0004252">
    <property type="term" value="F:serine-type endopeptidase activity"/>
    <property type="evidence" value="ECO:0007669"/>
    <property type="project" value="InterPro"/>
</dbReference>
<dbReference type="SUPFAM" id="SSF50494">
    <property type="entry name" value="Trypsin-like serine proteases"/>
    <property type="match status" value="1"/>
</dbReference>
<dbReference type="InterPro" id="IPR001254">
    <property type="entry name" value="Trypsin_dom"/>
</dbReference>
<dbReference type="PANTHER" id="PTHR24264">
    <property type="entry name" value="TRYPSIN-RELATED"/>
    <property type="match status" value="1"/>
</dbReference>
<dbReference type="GO" id="GO:0005615">
    <property type="term" value="C:extracellular space"/>
    <property type="evidence" value="ECO:0007669"/>
    <property type="project" value="TreeGrafter"/>
</dbReference>
<evidence type="ECO:0000256" key="2">
    <source>
        <dbReference type="ARBA" id="ARBA00022801"/>
    </source>
</evidence>
<evidence type="ECO:0000313" key="5">
    <source>
        <dbReference type="EMBL" id="AAK97399.1"/>
    </source>
</evidence>